<dbReference type="Proteomes" id="UP000812966">
    <property type="component" value="Unassembled WGS sequence"/>
</dbReference>
<feature type="region of interest" description="Disordered" evidence="3">
    <location>
        <begin position="54"/>
        <end position="109"/>
    </location>
</feature>
<dbReference type="InterPro" id="IPR052240">
    <property type="entry name" value="SAP_domain_ribonucleoprotein"/>
</dbReference>
<reference evidence="5" key="1">
    <citation type="submission" date="2020-04" db="EMBL/GenBank/DDBJ databases">
        <title>Analysis of mating type loci in Filobasidium floriforme.</title>
        <authorList>
            <person name="Nowrousian M."/>
        </authorList>
    </citation>
    <scope>NUCLEOTIDE SEQUENCE</scope>
    <source>
        <strain evidence="5">CBS 6242</strain>
    </source>
</reference>
<dbReference type="PANTHER" id="PTHR46551:SF1">
    <property type="entry name" value="SAP DOMAIN-CONTAINING RIBONUCLEOPROTEIN"/>
    <property type="match status" value="1"/>
</dbReference>
<feature type="compositionally biased region" description="Basic and acidic residues" evidence="3">
    <location>
        <begin position="235"/>
        <end position="254"/>
    </location>
</feature>
<evidence type="ECO:0000256" key="1">
    <source>
        <dbReference type="ARBA" id="ARBA00022553"/>
    </source>
</evidence>
<dbReference type="Pfam" id="PF02037">
    <property type="entry name" value="SAP"/>
    <property type="match status" value="1"/>
</dbReference>
<feature type="compositionally biased region" description="Low complexity" evidence="3">
    <location>
        <begin position="163"/>
        <end position="176"/>
    </location>
</feature>
<feature type="compositionally biased region" description="Polar residues" evidence="3">
    <location>
        <begin position="218"/>
        <end position="228"/>
    </location>
</feature>
<dbReference type="InterPro" id="IPR003034">
    <property type="entry name" value="SAP_dom"/>
</dbReference>
<dbReference type="GO" id="GO:0005634">
    <property type="term" value="C:nucleus"/>
    <property type="evidence" value="ECO:0007669"/>
    <property type="project" value="TreeGrafter"/>
</dbReference>
<evidence type="ECO:0000313" key="6">
    <source>
        <dbReference type="Proteomes" id="UP000812966"/>
    </source>
</evidence>
<dbReference type="SMART" id="SM00513">
    <property type="entry name" value="SAP"/>
    <property type="match status" value="1"/>
</dbReference>
<dbReference type="PANTHER" id="PTHR46551">
    <property type="entry name" value="SAP DOMAIN-CONTAINING RIBONUCLEOPROTEIN"/>
    <property type="match status" value="1"/>
</dbReference>
<evidence type="ECO:0000313" key="5">
    <source>
        <dbReference type="EMBL" id="KAG7562024.1"/>
    </source>
</evidence>
<accession>A0A8K0NRP6</accession>
<feature type="domain" description="SAP" evidence="4">
    <location>
        <begin position="7"/>
        <end position="41"/>
    </location>
</feature>
<evidence type="ECO:0000256" key="3">
    <source>
        <dbReference type="SAM" id="MobiDB-lite"/>
    </source>
</evidence>
<comment type="similarity">
    <text evidence="2">Belongs to the SAP domain-containing ribonucleoprotein family.</text>
</comment>
<feature type="region of interest" description="Disordered" evidence="3">
    <location>
        <begin position="132"/>
        <end position="320"/>
    </location>
</feature>
<proteinExistence type="inferred from homology"/>
<feature type="compositionally biased region" description="Polar residues" evidence="3">
    <location>
        <begin position="69"/>
        <end position="81"/>
    </location>
</feature>
<comment type="caution">
    <text evidence="5">The sequence shown here is derived from an EMBL/GenBank/DDBJ whole genome shotgun (WGS) entry which is preliminary data.</text>
</comment>
<dbReference type="GO" id="GO:0016973">
    <property type="term" value="P:poly(A)+ mRNA export from nucleus"/>
    <property type="evidence" value="ECO:0007669"/>
    <property type="project" value="TreeGrafter"/>
</dbReference>
<sequence length="320" mass="34076">MTRSEELNKHTVVELKSMLTEKGLPVTGKKAELVDRLIEAETGVPQIPGVTITREADKGAEVPDAPNPGEQTSETTMTSIPNEDGKTTEVDITSDKAAPPTTLVELGVGAEKSPAEIELEKRRARAAKFGIPFVPPAASAPKAPVEKVTKPESKKATGSEKNAATTTPAPSAASLAESEEALAKRRAKWGVVEKPGAMQKVKGKLVEKSEAVKAAVTGETTKSETTPQPAAPVEKTAEQIEEERRRKAREDRFKTASTAATAESTNGEGETGAEKRKLDESEGTEAPATEEPVSPLFAPLREMTTCSSISDIATDRRKRR</sequence>
<keyword evidence="6" id="KW-1185">Reference proteome</keyword>
<dbReference type="InterPro" id="IPR036361">
    <property type="entry name" value="SAP_dom_sf"/>
</dbReference>
<organism evidence="5 6">
    <name type="scientific">Filobasidium floriforme</name>
    <dbReference type="NCBI Taxonomy" id="5210"/>
    <lineage>
        <taxon>Eukaryota</taxon>
        <taxon>Fungi</taxon>
        <taxon>Dikarya</taxon>
        <taxon>Basidiomycota</taxon>
        <taxon>Agaricomycotina</taxon>
        <taxon>Tremellomycetes</taxon>
        <taxon>Filobasidiales</taxon>
        <taxon>Filobasidiaceae</taxon>
        <taxon>Filobasidium</taxon>
    </lineage>
</organism>
<dbReference type="Gene3D" id="1.10.720.30">
    <property type="entry name" value="SAP domain"/>
    <property type="match status" value="1"/>
</dbReference>
<gene>
    <name evidence="5" type="ORF">FFLO_02496</name>
</gene>
<keyword evidence="1" id="KW-0597">Phosphoprotein</keyword>
<feature type="compositionally biased region" description="Low complexity" evidence="3">
    <location>
        <begin position="255"/>
        <end position="268"/>
    </location>
</feature>
<evidence type="ECO:0000256" key="2">
    <source>
        <dbReference type="ARBA" id="ARBA00046328"/>
    </source>
</evidence>
<protein>
    <recommendedName>
        <fullName evidence="4">SAP domain-containing protein</fullName>
    </recommendedName>
</protein>
<name>A0A8K0NRP6_9TREE</name>
<dbReference type="EMBL" id="JABELV010000040">
    <property type="protein sequence ID" value="KAG7562024.1"/>
    <property type="molecule type" value="Genomic_DNA"/>
</dbReference>
<dbReference type="AlphaFoldDB" id="A0A8K0NRP6"/>
<dbReference type="SUPFAM" id="SSF68906">
    <property type="entry name" value="SAP domain"/>
    <property type="match status" value="1"/>
</dbReference>
<dbReference type="PROSITE" id="PS50800">
    <property type="entry name" value="SAP"/>
    <property type="match status" value="1"/>
</dbReference>
<feature type="compositionally biased region" description="Basic and acidic residues" evidence="3">
    <location>
        <begin position="144"/>
        <end position="158"/>
    </location>
</feature>
<evidence type="ECO:0000259" key="4">
    <source>
        <dbReference type="PROSITE" id="PS50800"/>
    </source>
</evidence>